<dbReference type="Pfam" id="PF00730">
    <property type="entry name" value="HhH-GPD"/>
    <property type="match status" value="1"/>
</dbReference>
<dbReference type="InterPro" id="IPR023170">
    <property type="entry name" value="HhH_base_excis_C"/>
</dbReference>
<dbReference type="Proteomes" id="UP000242715">
    <property type="component" value="Unassembled WGS sequence"/>
</dbReference>
<gene>
    <name evidence="3" type="ORF">TSUD_209370</name>
</gene>
<organism evidence="3 4">
    <name type="scientific">Trifolium subterraneum</name>
    <name type="common">Subterranean clover</name>
    <dbReference type="NCBI Taxonomy" id="3900"/>
    <lineage>
        <taxon>Eukaryota</taxon>
        <taxon>Viridiplantae</taxon>
        <taxon>Streptophyta</taxon>
        <taxon>Embryophyta</taxon>
        <taxon>Tracheophyta</taxon>
        <taxon>Spermatophyta</taxon>
        <taxon>Magnoliopsida</taxon>
        <taxon>eudicotyledons</taxon>
        <taxon>Gunneridae</taxon>
        <taxon>Pentapetalae</taxon>
        <taxon>rosids</taxon>
        <taxon>fabids</taxon>
        <taxon>Fabales</taxon>
        <taxon>Fabaceae</taxon>
        <taxon>Papilionoideae</taxon>
        <taxon>50 kb inversion clade</taxon>
        <taxon>NPAAA clade</taxon>
        <taxon>Hologalegina</taxon>
        <taxon>IRL clade</taxon>
        <taxon>Trifolieae</taxon>
        <taxon>Trifolium</taxon>
    </lineage>
</organism>
<dbReference type="InterPro" id="IPR003265">
    <property type="entry name" value="HhH-GPD_domain"/>
</dbReference>
<dbReference type="Gene3D" id="1.10.1670.10">
    <property type="entry name" value="Helix-hairpin-Helix base-excision DNA repair enzymes (C-terminal)"/>
    <property type="match status" value="1"/>
</dbReference>
<sequence length="286" mass="32381">MEKKRKRNQNAEQRDGDQKAKSVPVAENQKQQPFPSHSGPTPQECLEIRDTLLSLHGLPPELAKYRKSQSTDDTVNQEPPETVLDGLVRTILSQNTTENNSQKAFISLKSLFPTWEHVHDAESKDLENAIRCGGLAPTKASCIKNLLRCLLERKGKMCLEYLRDLSVDQVKAELSVFKGIGAKTVSCVLLFNLQLDDFPVDTHIFEIAKTIGWVPAAADRNKTYLHLNQRIPDELKFDLNCLLYTHGKLCSKCSSKRGNKQQKKKEQQKKSNDDSCPLLNYYKESV</sequence>
<feature type="region of interest" description="Disordered" evidence="1">
    <location>
        <begin position="255"/>
        <end position="276"/>
    </location>
</feature>
<dbReference type="AlphaFoldDB" id="A0A2Z6N0J6"/>
<dbReference type="PANTHER" id="PTHR47203">
    <property type="match status" value="1"/>
</dbReference>
<feature type="compositionally biased region" description="Basic and acidic residues" evidence="1">
    <location>
        <begin position="264"/>
        <end position="273"/>
    </location>
</feature>
<evidence type="ECO:0000256" key="1">
    <source>
        <dbReference type="SAM" id="MobiDB-lite"/>
    </source>
</evidence>
<evidence type="ECO:0000313" key="3">
    <source>
        <dbReference type="EMBL" id="GAU38358.1"/>
    </source>
</evidence>
<accession>A0A2Z6N0J6</accession>
<dbReference type="Gene3D" id="1.10.340.30">
    <property type="entry name" value="Hypothetical protein, domain 2"/>
    <property type="match status" value="1"/>
</dbReference>
<dbReference type="EMBL" id="DF973712">
    <property type="protein sequence ID" value="GAU38358.1"/>
    <property type="molecule type" value="Genomic_DNA"/>
</dbReference>
<feature type="domain" description="HhH-GPD" evidence="2">
    <location>
        <begin position="92"/>
        <end position="249"/>
    </location>
</feature>
<feature type="region of interest" description="Disordered" evidence="1">
    <location>
        <begin position="1"/>
        <end position="43"/>
    </location>
</feature>
<evidence type="ECO:0000313" key="4">
    <source>
        <dbReference type="Proteomes" id="UP000242715"/>
    </source>
</evidence>
<keyword evidence="4" id="KW-1185">Reference proteome</keyword>
<feature type="compositionally biased region" description="Polar residues" evidence="1">
    <location>
        <begin position="28"/>
        <end position="41"/>
    </location>
</feature>
<evidence type="ECO:0000259" key="2">
    <source>
        <dbReference type="SMART" id="SM00478"/>
    </source>
</evidence>
<name>A0A2Z6N0J6_TRISU</name>
<dbReference type="OrthoDB" id="5607at2759"/>
<dbReference type="PANTHER" id="PTHR47203:SF1">
    <property type="entry name" value="HYPOTHETICAL BASE EXCISION DNA REPAIR PROTEIN (EUROFUNG)"/>
    <property type="match status" value="1"/>
</dbReference>
<dbReference type="SMART" id="SM00478">
    <property type="entry name" value="ENDO3c"/>
    <property type="match status" value="1"/>
</dbReference>
<dbReference type="GO" id="GO:0006284">
    <property type="term" value="P:base-excision repair"/>
    <property type="evidence" value="ECO:0007669"/>
    <property type="project" value="InterPro"/>
</dbReference>
<protein>
    <recommendedName>
        <fullName evidence="2">HhH-GPD domain-containing protein</fullName>
    </recommendedName>
</protein>
<dbReference type="GO" id="GO:0016787">
    <property type="term" value="F:hydrolase activity"/>
    <property type="evidence" value="ECO:0007669"/>
    <property type="project" value="UniProtKB-ARBA"/>
</dbReference>
<reference evidence="4" key="1">
    <citation type="journal article" date="2017" name="Front. Plant Sci.">
        <title>Climate Clever Clovers: New Paradigm to Reduce the Environmental Footprint of Ruminants by Breeding Low Methanogenic Forages Utilizing Haplotype Variation.</title>
        <authorList>
            <person name="Kaur P."/>
            <person name="Appels R."/>
            <person name="Bayer P.E."/>
            <person name="Keeble-Gagnere G."/>
            <person name="Wang J."/>
            <person name="Hirakawa H."/>
            <person name="Shirasawa K."/>
            <person name="Vercoe P."/>
            <person name="Stefanova K."/>
            <person name="Durmic Z."/>
            <person name="Nichols P."/>
            <person name="Revell C."/>
            <person name="Isobe S.N."/>
            <person name="Edwards D."/>
            <person name="Erskine W."/>
        </authorList>
    </citation>
    <scope>NUCLEOTIDE SEQUENCE [LARGE SCALE GENOMIC DNA]</scope>
    <source>
        <strain evidence="4">cv. Daliak</strain>
    </source>
</reference>
<proteinExistence type="predicted"/>
<dbReference type="SUPFAM" id="SSF48150">
    <property type="entry name" value="DNA-glycosylase"/>
    <property type="match status" value="1"/>
</dbReference>
<dbReference type="InterPro" id="IPR011257">
    <property type="entry name" value="DNA_glycosylase"/>
</dbReference>
<dbReference type="GO" id="GO:0140097">
    <property type="term" value="F:catalytic activity, acting on DNA"/>
    <property type="evidence" value="ECO:0007669"/>
    <property type="project" value="UniProtKB-ARBA"/>
</dbReference>
<dbReference type="CDD" id="cd00056">
    <property type="entry name" value="ENDO3c"/>
    <property type="match status" value="1"/>
</dbReference>